<protein>
    <recommendedName>
        <fullName evidence="5">Translation repressor RelB</fullName>
    </recommendedName>
</protein>
<organism evidence="1 3">
    <name type="scientific">Eggerthella lenta</name>
    <name type="common">Eubacterium lentum</name>
    <dbReference type="NCBI Taxonomy" id="84112"/>
    <lineage>
        <taxon>Bacteria</taxon>
        <taxon>Bacillati</taxon>
        <taxon>Actinomycetota</taxon>
        <taxon>Coriobacteriia</taxon>
        <taxon>Eggerthellales</taxon>
        <taxon>Eggerthellaceae</taxon>
        <taxon>Eggerthella</taxon>
    </lineage>
</organism>
<evidence type="ECO:0000313" key="4">
    <source>
        <dbReference type="Proteomes" id="UP000253915"/>
    </source>
</evidence>
<evidence type="ECO:0000313" key="1">
    <source>
        <dbReference type="EMBL" id="RDB87887.1"/>
    </source>
</evidence>
<dbReference type="Proteomes" id="UP000253915">
    <property type="component" value="Unassembled WGS sequence"/>
</dbReference>
<evidence type="ECO:0000313" key="2">
    <source>
        <dbReference type="EMBL" id="RDC37868.1"/>
    </source>
</evidence>
<proteinExistence type="predicted"/>
<dbReference type="Proteomes" id="UP000253857">
    <property type="component" value="Unassembled WGS sequence"/>
</dbReference>
<comment type="caution">
    <text evidence="1">The sequence shown here is derived from an EMBL/GenBank/DDBJ whole genome shotgun (WGS) entry which is preliminary data.</text>
</comment>
<dbReference type="AlphaFoldDB" id="A0A369NCU3"/>
<dbReference type="InterPro" id="IPR007337">
    <property type="entry name" value="RelB/DinJ"/>
</dbReference>
<evidence type="ECO:0000313" key="3">
    <source>
        <dbReference type="Proteomes" id="UP000253857"/>
    </source>
</evidence>
<dbReference type="GO" id="GO:0006355">
    <property type="term" value="P:regulation of DNA-templated transcription"/>
    <property type="evidence" value="ECO:0007669"/>
    <property type="project" value="InterPro"/>
</dbReference>
<name>A0A369NCU3_EGGLN</name>
<dbReference type="Pfam" id="PF04221">
    <property type="entry name" value="RelB"/>
    <property type="match status" value="1"/>
</dbReference>
<dbReference type="EMBL" id="PPTY01000003">
    <property type="protein sequence ID" value="RDB87887.1"/>
    <property type="molecule type" value="Genomic_DNA"/>
</dbReference>
<dbReference type="InterPro" id="IPR013321">
    <property type="entry name" value="Arc_rbn_hlx_hlx"/>
</dbReference>
<evidence type="ECO:0008006" key="5">
    <source>
        <dbReference type="Google" id="ProtNLM"/>
    </source>
</evidence>
<dbReference type="EMBL" id="PPUQ01000010">
    <property type="protein sequence ID" value="RDC37868.1"/>
    <property type="molecule type" value="Genomic_DNA"/>
</dbReference>
<sequence length="113" mass="13007">MAAVQMNVRIDEDVKARGDEVFARAGFTPSQVVRAVWEYAEQTGEVPAFMRASGADADEAERRRRIALAEYGAHIWENFFLDHGLPVPKRKERLDYKTLRDELYDDMLEEMGL</sequence>
<accession>A0A369NCU3</accession>
<gene>
    <name evidence="2" type="ORF">C1853_08645</name>
    <name evidence="1" type="ORF">C1871_03625</name>
</gene>
<dbReference type="Gene3D" id="1.10.1220.10">
    <property type="entry name" value="Met repressor-like"/>
    <property type="match status" value="1"/>
</dbReference>
<reference evidence="3 4" key="1">
    <citation type="journal article" date="2018" name="Elife">
        <title>Discovery and characterization of a prevalent human gut bacterial enzyme sufficient for the inactivation of a family of plant toxins.</title>
        <authorList>
            <person name="Koppel N."/>
            <person name="Bisanz J.E."/>
            <person name="Pandelia M.E."/>
            <person name="Turnbaugh P.J."/>
            <person name="Balskus E.P."/>
        </authorList>
    </citation>
    <scope>NUCLEOTIDE SEQUENCE [LARGE SCALE GENOMIC DNA]</scope>
    <source>
        <strain evidence="2 4">16A</strain>
        <strain evidence="1 3">FAA1-1-60AUCSF</strain>
    </source>
</reference>
<dbReference type="RefSeq" id="WP_035586137.1">
    <property type="nucleotide sequence ID" value="NZ_CABMOO010000010.1"/>
</dbReference>